<proteinExistence type="predicted"/>
<name>A0AAE3QLG8_9HYPH</name>
<dbReference type="Proteomes" id="UP001161580">
    <property type="component" value="Unassembled WGS sequence"/>
</dbReference>
<evidence type="ECO:0000313" key="1">
    <source>
        <dbReference type="EMBL" id="MDI7925233.1"/>
    </source>
</evidence>
<gene>
    <name evidence="1" type="ORF">MRS75_24635</name>
</gene>
<comment type="caution">
    <text evidence="1">The sequence shown here is derived from an EMBL/GenBank/DDBJ whole genome shotgun (WGS) entry which is preliminary data.</text>
</comment>
<accession>A0AAE3QLG8</accession>
<dbReference type="RefSeq" id="WP_311788447.1">
    <property type="nucleotide sequence ID" value="NZ_JALDYY010000015.1"/>
</dbReference>
<dbReference type="AlphaFoldDB" id="A0AAE3QLG8"/>
<evidence type="ECO:0000313" key="2">
    <source>
        <dbReference type="Proteomes" id="UP001161580"/>
    </source>
</evidence>
<protein>
    <submittedName>
        <fullName evidence="1">Uncharacterized protein</fullName>
    </submittedName>
</protein>
<reference evidence="1" key="1">
    <citation type="submission" date="2022-03" db="EMBL/GenBank/DDBJ databases">
        <title>Fererhizobium litorale gen. nov., sp. nov., isolated from sandy sediments of the Sea of Japan seashore.</title>
        <authorList>
            <person name="Romanenko L."/>
            <person name="Kurilenko V."/>
            <person name="Otstavnykh N."/>
            <person name="Svetashev V."/>
            <person name="Tekutyeva L."/>
            <person name="Isaeva M."/>
            <person name="Mikhailov V."/>
        </authorList>
    </citation>
    <scope>NUCLEOTIDE SEQUENCE</scope>
    <source>
        <strain evidence="1">KMM 9576</strain>
    </source>
</reference>
<keyword evidence="2" id="KW-1185">Reference proteome</keyword>
<dbReference type="EMBL" id="JALDYZ010000029">
    <property type="protein sequence ID" value="MDI7925233.1"/>
    <property type="molecule type" value="Genomic_DNA"/>
</dbReference>
<organism evidence="1 2">
    <name type="scientific">Ferirhizobium litorale</name>
    <dbReference type="NCBI Taxonomy" id="2927786"/>
    <lineage>
        <taxon>Bacteria</taxon>
        <taxon>Pseudomonadati</taxon>
        <taxon>Pseudomonadota</taxon>
        <taxon>Alphaproteobacteria</taxon>
        <taxon>Hyphomicrobiales</taxon>
        <taxon>Rhizobiaceae</taxon>
        <taxon>Ferirhizobium</taxon>
    </lineage>
</organism>
<sequence>MGILGAIGNTFSLCPEATPKQIDIRGTSRSFGQGVPHARRSEARALLCDRVDVARTLIEILSGQEESRLSSKRAKQKAKFEAPDICYGLDAES</sequence>